<gene>
    <name evidence="2" type="ORF">PCOR1329_LOCUS81438</name>
</gene>
<evidence type="ECO:0000313" key="2">
    <source>
        <dbReference type="EMBL" id="CAK0905883.1"/>
    </source>
</evidence>
<protein>
    <submittedName>
        <fullName evidence="2">Uncharacterized protein</fullName>
    </submittedName>
</protein>
<proteinExistence type="predicted"/>
<evidence type="ECO:0000313" key="3">
    <source>
        <dbReference type="Proteomes" id="UP001189429"/>
    </source>
</evidence>
<accession>A0ABN9Y0D0</accession>
<dbReference type="EMBL" id="CAUYUJ010021616">
    <property type="protein sequence ID" value="CAK0905883.1"/>
    <property type="molecule type" value="Genomic_DNA"/>
</dbReference>
<feature type="region of interest" description="Disordered" evidence="1">
    <location>
        <begin position="238"/>
        <end position="289"/>
    </location>
</feature>
<feature type="region of interest" description="Disordered" evidence="1">
    <location>
        <begin position="78"/>
        <end position="219"/>
    </location>
</feature>
<sequence>MCCISLVPEIFGDTVHPARPRCCRRRRWSGLAGDRQEWPAMASRWPAISPYEPPSAACAWAMDHLNDARSRRRGLVHRDPSMRRRQGLRARGGDGRGQHALVLLQAPARRRAGHNSKHKRTHMKRRKKQAEQRARRRLSAAEASGGWRRDTVTEEDADGDGRRRREPTFRPARMWHASANWSRRARRDSARTALPAAADRSTSAAEAAAPRWPGESRVRLRPWSRPLDALGRLAECGGGGGGGGATGRPAAAPSALQGPRLCSEPRRGWAGPAPTFGAAWGPAGSDPPLSDLAALLPATWAHGAPTLPRLGGGGGGGP</sequence>
<name>A0ABN9Y0D0_9DINO</name>
<comment type="caution">
    <text evidence="2">The sequence shown here is derived from an EMBL/GenBank/DDBJ whole genome shotgun (WGS) entry which is preliminary data.</text>
</comment>
<feature type="compositionally biased region" description="Basic and acidic residues" evidence="1">
    <location>
        <begin position="159"/>
        <end position="168"/>
    </location>
</feature>
<evidence type="ECO:0000256" key="1">
    <source>
        <dbReference type="SAM" id="MobiDB-lite"/>
    </source>
</evidence>
<reference evidence="2" key="1">
    <citation type="submission" date="2023-10" db="EMBL/GenBank/DDBJ databases">
        <authorList>
            <person name="Chen Y."/>
            <person name="Shah S."/>
            <person name="Dougan E. K."/>
            <person name="Thang M."/>
            <person name="Chan C."/>
        </authorList>
    </citation>
    <scope>NUCLEOTIDE SEQUENCE [LARGE SCALE GENOMIC DNA]</scope>
</reference>
<keyword evidence="3" id="KW-1185">Reference proteome</keyword>
<dbReference type="Proteomes" id="UP001189429">
    <property type="component" value="Unassembled WGS sequence"/>
</dbReference>
<feature type="non-terminal residue" evidence="2">
    <location>
        <position position="318"/>
    </location>
</feature>
<feature type="compositionally biased region" description="Low complexity" evidence="1">
    <location>
        <begin position="169"/>
        <end position="182"/>
    </location>
</feature>
<feature type="compositionally biased region" description="Basic residues" evidence="1">
    <location>
        <begin position="108"/>
        <end position="138"/>
    </location>
</feature>
<organism evidence="2 3">
    <name type="scientific">Prorocentrum cordatum</name>
    <dbReference type="NCBI Taxonomy" id="2364126"/>
    <lineage>
        <taxon>Eukaryota</taxon>
        <taxon>Sar</taxon>
        <taxon>Alveolata</taxon>
        <taxon>Dinophyceae</taxon>
        <taxon>Prorocentrales</taxon>
        <taxon>Prorocentraceae</taxon>
        <taxon>Prorocentrum</taxon>
    </lineage>
</organism>
<feature type="compositionally biased region" description="Low complexity" evidence="1">
    <location>
        <begin position="191"/>
        <end position="209"/>
    </location>
</feature>